<organism evidence="3">
    <name type="scientific">marine sediment metagenome</name>
    <dbReference type="NCBI Taxonomy" id="412755"/>
    <lineage>
        <taxon>unclassified sequences</taxon>
        <taxon>metagenomes</taxon>
        <taxon>ecological metagenomes</taxon>
    </lineage>
</organism>
<evidence type="ECO:0000259" key="2">
    <source>
        <dbReference type="Pfam" id="PF12849"/>
    </source>
</evidence>
<dbReference type="Pfam" id="PF12849">
    <property type="entry name" value="PBP_like_2"/>
    <property type="match status" value="1"/>
</dbReference>
<dbReference type="InterPro" id="IPR050811">
    <property type="entry name" value="Phosphate_ABC_transporter"/>
</dbReference>
<proteinExistence type="predicted"/>
<accession>X1QVM4</accession>
<dbReference type="SUPFAM" id="SSF53850">
    <property type="entry name" value="Periplasmic binding protein-like II"/>
    <property type="match status" value="1"/>
</dbReference>
<evidence type="ECO:0000313" key="3">
    <source>
        <dbReference type="EMBL" id="GAI47329.1"/>
    </source>
</evidence>
<evidence type="ECO:0000256" key="1">
    <source>
        <dbReference type="ARBA" id="ARBA00022729"/>
    </source>
</evidence>
<gene>
    <name evidence="3" type="ORF">S06H3_62262</name>
</gene>
<feature type="domain" description="PBP" evidence="2">
    <location>
        <begin position="1"/>
        <end position="143"/>
    </location>
</feature>
<reference evidence="3" key="1">
    <citation type="journal article" date="2014" name="Front. Microbiol.">
        <title>High frequency of phylogenetically diverse reductive dehalogenase-homologous genes in deep subseafloor sedimentary metagenomes.</title>
        <authorList>
            <person name="Kawai M."/>
            <person name="Futagami T."/>
            <person name="Toyoda A."/>
            <person name="Takaki Y."/>
            <person name="Nishi S."/>
            <person name="Hori S."/>
            <person name="Arai W."/>
            <person name="Tsubouchi T."/>
            <person name="Morono Y."/>
            <person name="Uchiyama I."/>
            <person name="Ito T."/>
            <person name="Fujiyama A."/>
            <person name="Inagaki F."/>
            <person name="Takami H."/>
        </authorList>
    </citation>
    <scope>NUCLEOTIDE SEQUENCE</scope>
    <source>
        <strain evidence="3">Expedition CK06-06</strain>
    </source>
</reference>
<feature type="non-terminal residue" evidence="3">
    <location>
        <position position="156"/>
    </location>
</feature>
<feature type="non-terminal residue" evidence="3">
    <location>
        <position position="1"/>
    </location>
</feature>
<keyword evidence="1" id="KW-0732">Signal</keyword>
<dbReference type="InterPro" id="IPR024370">
    <property type="entry name" value="PBP_domain"/>
</dbReference>
<dbReference type="AlphaFoldDB" id="X1QVM4"/>
<dbReference type="PANTHER" id="PTHR30570:SF1">
    <property type="entry name" value="PHOSPHATE-BINDING PROTEIN PSTS"/>
    <property type="match status" value="1"/>
</dbReference>
<protein>
    <recommendedName>
        <fullName evidence="2">PBP domain-containing protein</fullName>
    </recommendedName>
</protein>
<sequence length="156" mass="17936">ALDAFVFLANINNPVNSLTTKEIQDIYTGNITHWNEVGGTNTEIRPYQRNSNSGSQELMESLVMKELTMLDLPDMIIFGMMGMINQIEYDREGLGYSVNYYTQYMVRSDSVKLLAADGEYPDFNTLKNREYVYTTNVYAVIREDLDKSSTAYKLYE</sequence>
<dbReference type="EMBL" id="BARV01041004">
    <property type="protein sequence ID" value="GAI47329.1"/>
    <property type="molecule type" value="Genomic_DNA"/>
</dbReference>
<comment type="caution">
    <text evidence="3">The sequence shown here is derived from an EMBL/GenBank/DDBJ whole genome shotgun (WGS) entry which is preliminary data.</text>
</comment>
<dbReference type="Gene3D" id="3.40.190.10">
    <property type="entry name" value="Periplasmic binding protein-like II"/>
    <property type="match status" value="1"/>
</dbReference>
<dbReference type="PANTHER" id="PTHR30570">
    <property type="entry name" value="PERIPLASMIC PHOSPHATE BINDING COMPONENT OF PHOSPHATE ABC TRANSPORTER"/>
    <property type="match status" value="1"/>
</dbReference>
<name>X1QVM4_9ZZZZ</name>